<dbReference type="Gene3D" id="3.10.450.50">
    <property type="match status" value="1"/>
</dbReference>
<reference evidence="2 3" key="1">
    <citation type="submission" date="2018-05" db="EMBL/GenBank/DDBJ databases">
        <title>Evolution of GPA BGCs.</title>
        <authorList>
            <person name="Waglechner N."/>
            <person name="Wright G.D."/>
        </authorList>
    </citation>
    <scope>NUCLEOTIDE SEQUENCE [LARGE SCALE GENOMIC DNA]</scope>
    <source>
        <strain evidence="2 3">DSM 5908</strain>
    </source>
</reference>
<dbReference type="InterPro" id="IPR037401">
    <property type="entry name" value="SnoaL-like"/>
</dbReference>
<dbReference type="InterPro" id="IPR032710">
    <property type="entry name" value="NTF2-like_dom_sf"/>
</dbReference>
<protein>
    <recommendedName>
        <fullName evidence="1">SnoaL-like domain-containing protein</fullName>
    </recommendedName>
</protein>
<dbReference type="PANTHER" id="PTHR38436:SF1">
    <property type="entry name" value="ESTER CYCLASE"/>
    <property type="match status" value="1"/>
</dbReference>
<evidence type="ECO:0000313" key="3">
    <source>
        <dbReference type="Proteomes" id="UP000286716"/>
    </source>
</evidence>
<gene>
    <name evidence="2" type="ORF">DMA12_21900</name>
</gene>
<proteinExistence type="predicted"/>
<comment type="caution">
    <text evidence="2">The sequence shown here is derived from an EMBL/GenBank/DDBJ whole genome shotgun (WGS) entry which is preliminary data.</text>
</comment>
<sequence>MTESQHNKEVVLAFLRLAFTEKRPADAFAAYVGDGYVQHNPHAPASAGASAEYLAGFVARFPELSLDVRRVIAEDDLVCTHSLLRLTPGSRGSAIADVVRVRDGRIVEHWDVVQEVPEATASGNPMV</sequence>
<keyword evidence="3" id="KW-1185">Reference proteome</keyword>
<name>A0A428WGN9_AMYBA</name>
<evidence type="ECO:0000259" key="1">
    <source>
        <dbReference type="Pfam" id="PF12680"/>
    </source>
</evidence>
<evidence type="ECO:0000313" key="2">
    <source>
        <dbReference type="EMBL" id="RSM42241.1"/>
    </source>
</evidence>
<accession>A0A428WGN9</accession>
<dbReference type="Proteomes" id="UP000286716">
    <property type="component" value="Unassembled WGS sequence"/>
</dbReference>
<dbReference type="OrthoDB" id="129343at2"/>
<dbReference type="InterPro" id="IPR009959">
    <property type="entry name" value="Cyclase_SnoaL-like"/>
</dbReference>
<dbReference type="EMBL" id="QHHU01000030">
    <property type="protein sequence ID" value="RSM42241.1"/>
    <property type="molecule type" value="Genomic_DNA"/>
</dbReference>
<dbReference type="SUPFAM" id="SSF54427">
    <property type="entry name" value="NTF2-like"/>
    <property type="match status" value="1"/>
</dbReference>
<dbReference type="RefSeq" id="WP_020643474.1">
    <property type="nucleotide sequence ID" value="NZ_QHHU01000030.1"/>
</dbReference>
<dbReference type="GO" id="GO:0030638">
    <property type="term" value="P:polyketide metabolic process"/>
    <property type="evidence" value="ECO:0007669"/>
    <property type="project" value="InterPro"/>
</dbReference>
<organism evidence="2 3">
    <name type="scientific">Amycolatopsis balhimycina DSM 5908</name>
    <dbReference type="NCBI Taxonomy" id="1081091"/>
    <lineage>
        <taxon>Bacteria</taxon>
        <taxon>Bacillati</taxon>
        <taxon>Actinomycetota</taxon>
        <taxon>Actinomycetes</taxon>
        <taxon>Pseudonocardiales</taxon>
        <taxon>Pseudonocardiaceae</taxon>
        <taxon>Amycolatopsis</taxon>
    </lineage>
</organism>
<feature type="domain" description="SnoaL-like" evidence="1">
    <location>
        <begin position="12"/>
        <end position="109"/>
    </location>
</feature>
<dbReference type="PANTHER" id="PTHR38436">
    <property type="entry name" value="POLYKETIDE CYCLASE SNOAL-LIKE DOMAIN"/>
    <property type="match status" value="1"/>
</dbReference>
<dbReference type="Pfam" id="PF12680">
    <property type="entry name" value="SnoaL_2"/>
    <property type="match status" value="1"/>
</dbReference>
<dbReference type="AlphaFoldDB" id="A0A428WGN9"/>